<sequence>MTLLQIIADHPIASTAAGAPTLAIVWSCLRRLGRWLKRHIQYDITLSFTNKKEKGDLTTGSSQASPNKEM</sequence>
<organism evidence="2 3">
    <name type="scientific">Tumebacillus flagellatus</name>
    <dbReference type="NCBI Taxonomy" id="1157490"/>
    <lineage>
        <taxon>Bacteria</taxon>
        <taxon>Bacillati</taxon>
        <taxon>Bacillota</taxon>
        <taxon>Bacilli</taxon>
        <taxon>Bacillales</taxon>
        <taxon>Alicyclobacillaceae</taxon>
        <taxon>Tumebacillus</taxon>
    </lineage>
</organism>
<reference evidence="2 3" key="1">
    <citation type="journal article" date="2013" name="Int. J. Syst. Evol. Microbiol.">
        <title>Tumebacillus flagellatus sp. nov., an alpha-amylase/pullulanase-producing bacterium isolated from cassava wastewater.</title>
        <authorList>
            <person name="Wang Q."/>
            <person name="Xie N."/>
            <person name="Qin Y."/>
            <person name="Shen N."/>
            <person name="Zhu J."/>
            <person name="Mi H."/>
            <person name="Huang R."/>
        </authorList>
    </citation>
    <scope>NUCLEOTIDE SEQUENCE [LARGE SCALE GENOMIC DNA]</scope>
    <source>
        <strain evidence="2 3">GST4</strain>
    </source>
</reference>
<dbReference type="Proteomes" id="UP000027931">
    <property type="component" value="Unassembled WGS sequence"/>
</dbReference>
<proteinExistence type="predicted"/>
<evidence type="ECO:0000313" key="2">
    <source>
        <dbReference type="EMBL" id="KEO84096.1"/>
    </source>
</evidence>
<evidence type="ECO:0000313" key="3">
    <source>
        <dbReference type="Proteomes" id="UP000027931"/>
    </source>
</evidence>
<keyword evidence="3" id="KW-1185">Reference proteome</keyword>
<evidence type="ECO:0000256" key="1">
    <source>
        <dbReference type="SAM" id="Phobius"/>
    </source>
</evidence>
<accession>A0A074LPQ9</accession>
<feature type="transmembrane region" description="Helical" evidence="1">
    <location>
        <begin position="12"/>
        <end position="29"/>
    </location>
</feature>
<comment type="caution">
    <text evidence="2">The sequence shown here is derived from an EMBL/GenBank/DDBJ whole genome shotgun (WGS) entry which is preliminary data.</text>
</comment>
<keyword evidence="1" id="KW-0812">Transmembrane</keyword>
<name>A0A074LPQ9_9BACL</name>
<gene>
    <name evidence="2" type="ORF">EL26_06430</name>
</gene>
<dbReference type="AlphaFoldDB" id="A0A074LPQ9"/>
<dbReference type="EMBL" id="JMIR01000006">
    <property type="protein sequence ID" value="KEO84096.1"/>
    <property type="molecule type" value="Genomic_DNA"/>
</dbReference>
<keyword evidence="1" id="KW-1133">Transmembrane helix</keyword>
<keyword evidence="1" id="KW-0472">Membrane</keyword>
<protein>
    <submittedName>
        <fullName evidence="2">Uncharacterized protein</fullName>
    </submittedName>
</protein>
<dbReference type="RefSeq" id="WP_038085701.1">
    <property type="nucleotide sequence ID" value="NZ_JMIR01000006.1"/>
</dbReference>